<comment type="caution">
    <text evidence="1">The sequence shown here is derived from an EMBL/GenBank/DDBJ whole genome shotgun (WGS) entry which is preliminary data.</text>
</comment>
<evidence type="ECO:0000313" key="1">
    <source>
        <dbReference type="EMBL" id="GAA3655000.1"/>
    </source>
</evidence>
<dbReference type="RefSeq" id="WP_344874831.1">
    <property type="nucleotide sequence ID" value="NZ_BAAAZP010000027.1"/>
</dbReference>
<keyword evidence="2" id="KW-1185">Reference proteome</keyword>
<dbReference type="EMBL" id="BAAAZP010000027">
    <property type="protein sequence ID" value="GAA3655000.1"/>
    <property type="molecule type" value="Genomic_DNA"/>
</dbReference>
<name>A0ABP7BD67_9ACTN</name>
<dbReference type="Proteomes" id="UP001500902">
    <property type="component" value="Unassembled WGS sequence"/>
</dbReference>
<evidence type="ECO:0008006" key="3">
    <source>
        <dbReference type="Google" id="ProtNLM"/>
    </source>
</evidence>
<protein>
    <recommendedName>
        <fullName evidence="3">Secreted protein</fullName>
    </recommendedName>
</protein>
<sequence>MLLPVLLQFMAVLPLDHLGACFEAATGDGQPQLAVSVPQYVIIVGEPDTQSTGAKHSPVVATSLVAPLKALTQRSGSRFELADAAPGDEAATSVAASTQVFSL</sequence>
<gene>
    <name evidence="1" type="ORF">GCM10022224_017610</name>
</gene>
<reference evidence="2" key="1">
    <citation type="journal article" date="2019" name="Int. J. Syst. Evol. Microbiol.">
        <title>The Global Catalogue of Microorganisms (GCM) 10K type strain sequencing project: providing services to taxonomists for standard genome sequencing and annotation.</title>
        <authorList>
            <consortium name="The Broad Institute Genomics Platform"/>
            <consortium name="The Broad Institute Genome Sequencing Center for Infectious Disease"/>
            <person name="Wu L."/>
            <person name="Ma J."/>
        </authorList>
    </citation>
    <scope>NUCLEOTIDE SEQUENCE [LARGE SCALE GENOMIC DNA]</scope>
    <source>
        <strain evidence="2">JCM 16904</strain>
    </source>
</reference>
<organism evidence="1 2">
    <name type="scientific">Nonomuraea antimicrobica</name>
    <dbReference type="NCBI Taxonomy" id="561173"/>
    <lineage>
        <taxon>Bacteria</taxon>
        <taxon>Bacillati</taxon>
        <taxon>Actinomycetota</taxon>
        <taxon>Actinomycetes</taxon>
        <taxon>Streptosporangiales</taxon>
        <taxon>Streptosporangiaceae</taxon>
        <taxon>Nonomuraea</taxon>
    </lineage>
</organism>
<evidence type="ECO:0000313" key="2">
    <source>
        <dbReference type="Proteomes" id="UP001500902"/>
    </source>
</evidence>
<proteinExistence type="predicted"/>
<accession>A0ABP7BD67</accession>